<feature type="transmembrane region" description="Helical" evidence="5">
    <location>
        <begin position="81"/>
        <end position="109"/>
    </location>
</feature>
<evidence type="ECO:0000256" key="2">
    <source>
        <dbReference type="ARBA" id="ARBA00022692"/>
    </source>
</evidence>
<protein>
    <submittedName>
        <fullName evidence="6">Uncharacterized protein</fullName>
    </submittedName>
</protein>
<dbReference type="InterPro" id="IPR050997">
    <property type="entry name" value="MAPEG"/>
</dbReference>
<dbReference type="GO" id="GO:0004602">
    <property type="term" value="F:glutathione peroxidase activity"/>
    <property type="evidence" value="ECO:0007669"/>
    <property type="project" value="TreeGrafter"/>
</dbReference>
<comment type="caution">
    <text evidence="6">The sequence shown here is derived from an EMBL/GenBank/DDBJ whole genome shotgun (WGS) entry which is preliminary data.</text>
</comment>
<comment type="subcellular location">
    <subcellularLocation>
        <location evidence="1">Membrane</location>
        <topology evidence="1">Multi-pass membrane protein</topology>
    </subcellularLocation>
</comment>
<evidence type="ECO:0000256" key="3">
    <source>
        <dbReference type="ARBA" id="ARBA00022989"/>
    </source>
</evidence>
<evidence type="ECO:0000313" key="6">
    <source>
        <dbReference type="EMBL" id="KAF5352691.1"/>
    </source>
</evidence>
<dbReference type="GO" id="GO:0016020">
    <property type="term" value="C:membrane"/>
    <property type="evidence" value="ECO:0007669"/>
    <property type="project" value="UniProtKB-SubCell"/>
</dbReference>
<dbReference type="InterPro" id="IPR023352">
    <property type="entry name" value="MAPEG-like_dom_sf"/>
</dbReference>
<keyword evidence="3 5" id="KW-1133">Transmembrane helix</keyword>
<keyword evidence="4 5" id="KW-0472">Membrane</keyword>
<dbReference type="Proteomes" id="UP000559027">
    <property type="component" value="Unassembled WGS sequence"/>
</dbReference>
<keyword evidence="7" id="KW-1185">Reference proteome</keyword>
<reference evidence="6 7" key="1">
    <citation type="journal article" date="2020" name="ISME J.">
        <title>Uncovering the hidden diversity of litter-decomposition mechanisms in mushroom-forming fungi.</title>
        <authorList>
            <person name="Floudas D."/>
            <person name="Bentzer J."/>
            <person name="Ahren D."/>
            <person name="Johansson T."/>
            <person name="Persson P."/>
            <person name="Tunlid A."/>
        </authorList>
    </citation>
    <scope>NUCLEOTIDE SEQUENCE [LARGE SCALE GENOMIC DNA]</scope>
    <source>
        <strain evidence="6 7">CBS 146.42</strain>
    </source>
</reference>
<gene>
    <name evidence="6" type="ORF">D9756_006026</name>
</gene>
<dbReference type="Pfam" id="PF01124">
    <property type="entry name" value="MAPEG"/>
    <property type="match status" value="1"/>
</dbReference>
<dbReference type="OrthoDB" id="410651at2759"/>
<dbReference type="GO" id="GO:0005783">
    <property type="term" value="C:endoplasmic reticulum"/>
    <property type="evidence" value="ECO:0007669"/>
    <property type="project" value="TreeGrafter"/>
</dbReference>
<feature type="transmembrane region" description="Helical" evidence="5">
    <location>
        <begin position="20"/>
        <end position="39"/>
    </location>
</feature>
<evidence type="ECO:0000256" key="4">
    <source>
        <dbReference type="ARBA" id="ARBA00023136"/>
    </source>
</evidence>
<dbReference type="PANTHER" id="PTHR10250:SF26">
    <property type="entry name" value="GLUTATHIONE S-TRANSFERASE 3, MITOCHONDRIAL"/>
    <property type="match status" value="1"/>
</dbReference>
<dbReference type="Gene3D" id="1.20.120.550">
    <property type="entry name" value="Membrane associated eicosanoid/glutathione metabolism-like domain"/>
    <property type="match status" value="1"/>
</dbReference>
<evidence type="ECO:0000256" key="1">
    <source>
        <dbReference type="ARBA" id="ARBA00004141"/>
    </source>
</evidence>
<organism evidence="6 7">
    <name type="scientific">Leucocoprinus leucothites</name>
    <dbReference type="NCBI Taxonomy" id="201217"/>
    <lineage>
        <taxon>Eukaryota</taxon>
        <taxon>Fungi</taxon>
        <taxon>Dikarya</taxon>
        <taxon>Basidiomycota</taxon>
        <taxon>Agaricomycotina</taxon>
        <taxon>Agaricomycetes</taxon>
        <taxon>Agaricomycetidae</taxon>
        <taxon>Agaricales</taxon>
        <taxon>Agaricineae</taxon>
        <taxon>Agaricaceae</taxon>
        <taxon>Leucocoprinus</taxon>
    </lineage>
</organism>
<dbReference type="GO" id="GO:0004364">
    <property type="term" value="F:glutathione transferase activity"/>
    <property type="evidence" value="ECO:0007669"/>
    <property type="project" value="TreeGrafter"/>
</dbReference>
<accession>A0A8H5FXE8</accession>
<dbReference type="AlphaFoldDB" id="A0A8H5FXE8"/>
<feature type="transmembrane region" description="Helical" evidence="5">
    <location>
        <begin position="129"/>
        <end position="156"/>
    </location>
</feature>
<evidence type="ECO:0000256" key="5">
    <source>
        <dbReference type="SAM" id="Phobius"/>
    </source>
</evidence>
<keyword evidence="2 5" id="KW-0812">Transmembrane</keyword>
<dbReference type="PANTHER" id="PTHR10250">
    <property type="entry name" value="MICROSOMAL GLUTATHIONE S-TRANSFERASE"/>
    <property type="match status" value="1"/>
</dbReference>
<proteinExistence type="predicted"/>
<dbReference type="SUPFAM" id="SSF161084">
    <property type="entry name" value="MAPEG domain-like"/>
    <property type="match status" value="1"/>
</dbReference>
<dbReference type="GO" id="GO:0005635">
    <property type="term" value="C:nuclear envelope"/>
    <property type="evidence" value="ECO:0007669"/>
    <property type="project" value="TreeGrafter"/>
</dbReference>
<dbReference type="InterPro" id="IPR001129">
    <property type="entry name" value="Membr-assoc_MAPEG"/>
</dbReference>
<dbReference type="EMBL" id="JAACJO010000011">
    <property type="protein sequence ID" value="KAF5352691.1"/>
    <property type="molecule type" value="Genomic_DNA"/>
</dbReference>
<sequence>MIQPHPSTDGLVIPSEYKYVVASLLPIAFLLLGQSILVGRYRKSAGIPYPQPYAEKAEAQASREAHLFNCAQRAHTNTLELLPVILITVLTSGLVFPKLAATTSLIFFFSRIFYTRGYVTGDPSKRSGGPLYLMSTLSTLGLLLVTTYVAGQWVVFGA</sequence>
<name>A0A8H5FXE8_9AGAR</name>
<evidence type="ECO:0000313" key="7">
    <source>
        <dbReference type="Proteomes" id="UP000559027"/>
    </source>
</evidence>